<dbReference type="Proteomes" id="UP001576784">
    <property type="component" value="Unassembled WGS sequence"/>
</dbReference>
<dbReference type="RefSeq" id="WP_413262083.1">
    <property type="nucleotide sequence ID" value="NZ_JBHFNR010000032.1"/>
</dbReference>
<keyword evidence="2" id="KW-1185">Reference proteome</keyword>
<accession>A0ABV4XMW2</accession>
<proteinExistence type="predicted"/>
<gene>
    <name evidence="1" type="ORF">ACE1CI_05640</name>
</gene>
<sequence>MIRIRTMKQVRTSGTIASFRACQTLSHLDLSESARARAIGATAKMLANEARRQWLIRQWKRPD</sequence>
<organism evidence="1 2">
    <name type="scientific">Floridaenema flaviceps BLCC-F50</name>
    <dbReference type="NCBI Taxonomy" id="3153642"/>
    <lineage>
        <taxon>Bacteria</taxon>
        <taxon>Bacillati</taxon>
        <taxon>Cyanobacteriota</taxon>
        <taxon>Cyanophyceae</taxon>
        <taxon>Oscillatoriophycideae</taxon>
        <taxon>Aerosakkonematales</taxon>
        <taxon>Aerosakkonemataceae</taxon>
        <taxon>Floridanema</taxon>
        <taxon>Floridanema flaviceps</taxon>
    </lineage>
</organism>
<name>A0ABV4XMW2_9CYAN</name>
<reference evidence="1 2" key="1">
    <citation type="submission" date="2024-09" db="EMBL/GenBank/DDBJ databases">
        <title>Floridaenema gen nov. (Aerosakkonemataceae, Aerosakkonematales ord. nov., Cyanobacteria) from benthic tropical and subtropical fresh waters, with the description of four new species.</title>
        <authorList>
            <person name="Moretto J.A."/>
            <person name="Berthold D.E."/>
            <person name="Lefler F.W."/>
            <person name="Huang I.-S."/>
            <person name="Laughinghouse H. IV."/>
        </authorList>
    </citation>
    <scope>NUCLEOTIDE SEQUENCE [LARGE SCALE GENOMIC DNA]</scope>
    <source>
        <strain evidence="1 2">BLCC-F50</strain>
    </source>
</reference>
<protein>
    <submittedName>
        <fullName evidence="1">Uncharacterized protein</fullName>
    </submittedName>
</protein>
<dbReference type="EMBL" id="JBHFNR010000032">
    <property type="protein sequence ID" value="MFB2892412.1"/>
    <property type="molecule type" value="Genomic_DNA"/>
</dbReference>
<evidence type="ECO:0000313" key="2">
    <source>
        <dbReference type="Proteomes" id="UP001576784"/>
    </source>
</evidence>
<evidence type="ECO:0000313" key="1">
    <source>
        <dbReference type="EMBL" id="MFB2892412.1"/>
    </source>
</evidence>
<comment type="caution">
    <text evidence="1">The sequence shown here is derived from an EMBL/GenBank/DDBJ whole genome shotgun (WGS) entry which is preliminary data.</text>
</comment>